<gene>
    <name evidence="2" type="ORF">NSA47_04580</name>
</gene>
<evidence type="ECO:0000313" key="2">
    <source>
        <dbReference type="EMBL" id="MCR1898264.1"/>
    </source>
</evidence>
<protein>
    <submittedName>
        <fullName evidence="2">Small multi-drug export protein</fullName>
    </submittedName>
</protein>
<feature type="transmembrane region" description="Helical" evidence="1">
    <location>
        <begin position="131"/>
        <end position="151"/>
    </location>
</feature>
<keyword evidence="1" id="KW-0472">Membrane</keyword>
<keyword evidence="3" id="KW-1185">Reference proteome</keyword>
<sequence>MRVLLRLLKSELMVFLMAATPLLELRASLPYGIFVLDMGYFHAFILSVLGSILPAPFILWFLPSVLSYLKKKRGFSTIAHWITRRTIKKSKKLETYKLWGLFLLVAIPLPGTGVWTGSAVAALLRIPFKDALLTCFAGTIVAGMIILLLSYHATLMV</sequence>
<reference evidence="2" key="1">
    <citation type="submission" date="2022-07" db="EMBL/GenBank/DDBJ databases">
        <title>Enhanced cultured diversity of the mouse gut microbiota enables custom-made synthetic communities.</title>
        <authorList>
            <person name="Afrizal A."/>
        </authorList>
    </citation>
    <scope>NUCLEOTIDE SEQUENCE</scope>
    <source>
        <strain evidence="2">DSM 28593</strain>
    </source>
</reference>
<keyword evidence="1" id="KW-0812">Transmembrane</keyword>
<feature type="transmembrane region" description="Helical" evidence="1">
    <location>
        <begin position="98"/>
        <end position="125"/>
    </location>
</feature>
<evidence type="ECO:0000256" key="1">
    <source>
        <dbReference type="SAM" id="Phobius"/>
    </source>
</evidence>
<name>A0AAE3HFV2_9FIRM</name>
<dbReference type="Pfam" id="PF06695">
    <property type="entry name" value="Sm_multidrug_ex"/>
    <property type="match status" value="1"/>
</dbReference>
<feature type="transmembrane region" description="Helical" evidence="1">
    <location>
        <begin position="12"/>
        <end position="34"/>
    </location>
</feature>
<dbReference type="PANTHER" id="PTHR36007:SF2">
    <property type="entry name" value="TRANSPORT PROTEIN-RELATED"/>
    <property type="match status" value="1"/>
</dbReference>
<keyword evidence="1" id="KW-1133">Transmembrane helix</keyword>
<dbReference type="Proteomes" id="UP001205748">
    <property type="component" value="Unassembled WGS sequence"/>
</dbReference>
<accession>A0AAE3HFV2</accession>
<organism evidence="2 3">
    <name type="scientific">Irregularibacter muris</name>
    <dbReference type="NCBI Taxonomy" id="1796619"/>
    <lineage>
        <taxon>Bacteria</taxon>
        <taxon>Bacillati</taxon>
        <taxon>Bacillota</taxon>
        <taxon>Clostridia</taxon>
        <taxon>Eubacteriales</taxon>
        <taxon>Eubacteriaceae</taxon>
        <taxon>Irregularibacter</taxon>
    </lineage>
</organism>
<feature type="transmembrane region" description="Helical" evidence="1">
    <location>
        <begin position="40"/>
        <end position="62"/>
    </location>
</feature>
<dbReference type="PANTHER" id="PTHR36007">
    <property type="entry name" value="TRANSPORT PROTEIN-RELATED"/>
    <property type="match status" value="1"/>
</dbReference>
<dbReference type="InterPro" id="IPR009577">
    <property type="entry name" value="Sm_multidrug_ex"/>
</dbReference>
<comment type="caution">
    <text evidence="2">The sequence shown here is derived from an EMBL/GenBank/DDBJ whole genome shotgun (WGS) entry which is preliminary data.</text>
</comment>
<evidence type="ECO:0000313" key="3">
    <source>
        <dbReference type="Proteomes" id="UP001205748"/>
    </source>
</evidence>
<dbReference type="EMBL" id="JANKAS010000003">
    <property type="protein sequence ID" value="MCR1898264.1"/>
    <property type="molecule type" value="Genomic_DNA"/>
</dbReference>
<dbReference type="AlphaFoldDB" id="A0AAE3HFV2"/>
<proteinExistence type="predicted"/>